<evidence type="ECO:0000313" key="3">
    <source>
        <dbReference type="Proteomes" id="UP000315648"/>
    </source>
</evidence>
<keyword evidence="1" id="KW-1133">Transmembrane helix</keyword>
<evidence type="ECO:0000256" key="1">
    <source>
        <dbReference type="SAM" id="Phobius"/>
    </source>
</evidence>
<keyword evidence="3" id="KW-1185">Reference proteome</keyword>
<accession>A0A556QGN3</accession>
<organism evidence="2 3">
    <name type="scientific">Rariglobus hedericola</name>
    <dbReference type="NCBI Taxonomy" id="2597822"/>
    <lineage>
        <taxon>Bacteria</taxon>
        <taxon>Pseudomonadati</taxon>
        <taxon>Verrucomicrobiota</taxon>
        <taxon>Opitutia</taxon>
        <taxon>Opitutales</taxon>
        <taxon>Opitutaceae</taxon>
        <taxon>Rariglobus</taxon>
    </lineage>
</organism>
<name>A0A556QGN3_9BACT</name>
<dbReference type="Proteomes" id="UP000315648">
    <property type="component" value="Unassembled WGS sequence"/>
</dbReference>
<keyword evidence="1" id="KW-0812">Transmembrane</keyword>
<reference evidence="2 3" key="1">
    <citation type="submission" date="2019-07" db="EMBL/GenBank/DDBJ databases">
        <title>Description of 53C-WASEF.</title>
        <authorList>
            <person name="Pitt A."/>
            <person name="Hahn M.W."/>
        </authorList>
    </citation>
    <scope>NUCLEOTIDE SEQUENCE [LARGE SCALE GENOMIC DNA]</scope>
    <source>
        <strain evidence="2 3">53C-WASEF</strain>
    </source>
</reference>
<feature type="transmembrane region" description="Helical" evidence="1">
    <location>
        <begin position="185"/>
        <end position="203"/>
    </location>
</feature>
<proteinExistence type="predicted"/>
<dbReference type="EMBL" id="VMBG01000003">
    <property type="protein sequence ID" value="TSJ75781.1"/>
    <property type="molecule type" value="Genomic_DNA"/>
</dbReference>
<dbReference type="OrthoDB" id="195800at2"/>
<feature type="transmembrane region" description="Helical" evidence="1">
    <location>
        <begin position="152"/>
        <end position="173"/>
    </location>
</feature>
<comment type="caution">
    <text evidence="2">The sequence shown here is derived from an EMBL/GenBank/DDBJ whole genome shotgun (WGS) entry which is preliminary data.</text>
</comment>
<dbReference type="AlphaFoldDB" id="A0A556QGN3"/>
<evidence type="ECO:0000313" key="2">
    <source>
        <dbReference type="EMBL" id="TSJ75781.1"/>
    </source>
</evidence>
<feature type="transmembrane region" description="Helical" evidence="1">
    <location>
        <begin position="14"/>
        <end position="34"/>
    </location>
</feature>
<evidence type="ECO:0008006" key="4">
    <source>
        <dbReference type="Google" id="ProtNLM"/>
    </source>
</evidence>
<feature type="transmembrane region" description="Helical" evidence="1">
    <location>
        <begin position="46"/>
        <end position="68"/>
    </location>
</feature>
<feature type="transmembrane region" description="Helical" evidence="1">
    <location>
        <begin position="80"/>
        <end position="100"/>
    </location>
</feature>
<protein>
    <recommendedName>
        <fullName evidence="4">TVP38/TMEM64 family membrane protein</fullName>
    </recommendedName>
</protein>
<sequence length="224" mass="24525">MVVSFLRRITPKQWTLLAFALAACVGLVFLYRLIDMQAVHDYAQRMNGFAVFVVMTVLPMFGFPVSVLHVAAGVRFGTGLGLALTTVSIFIQLLASYALVKAAPSFFARWVEPLRKRLPKAAHAPLTQFTMLLPGAPYFAQNYVLPLVGVPLGTYLLWSFPLHVVRSIVGVIFGHESADLTPMKLAGFGLYSIAIGLTCAWSFRRLQKKMKDQPAGADGPKPVA</sequence>
<dbReference type="PROSITE" id="PS51257">
    <property type="entry name" value="PROKAR_LIPOPROTEIN"/>
    <property type="match status" value="1"/>
</dbReference>
<gene>
    <name evidence="2" type="ORF">FPL22_16075</name>
</gene>
<keyword evidence="1" id="KW-0472">Membrane</keyword>
<dbReference type="RefSeq" id="WP_144354054.1">
    <property type="nucleotide sequence ID" value="NZ_CBCRVV010000004.1"/>
</dbReference>